<comment type="caution">
    <text evidence="1">The sequence shown here is derived from an EMBL/GenBank/DDBJ whole genome shotgun (WGS) entry which is preliminary data.</text>
</comment>
<dbReference type="EMBL" id="BMAV01013267">
    <property type="protein sequence ID" value="GFY60725.1"/>
    <property type="molecule type" value="Genomic_DNA"/>
</dbReference>
<protein>
    <submittedName>
        <fullName evidence="1">Uncharacterized protein</fullName>
    </submittedName>
</protein>
<sequence>MNFYLKGKSHAEGIYSSVGPITLHRWKEERTKETSDAPLGNLTSRQSDQGPEDFLIRWQMEVRCEAVREVVDSLEFALRDDW</sequence>
<organism evidence="1 2">
    <name type="scientific">Trichonephila inaurata madagascariensis</name>
    <dbReference type="NCBI Taxonomy" id="2747483"/>
    <lineage>
        <taxon>Eukaryota</taxon>
        <taxon>Metazoa</taxon>
        <taxon>Ecdysozoa</taxon>
        <taxon>Arthropoda</taxon>
        <taxon>Chelicerata</taxon>
        <taxon>Arachnida</taxon>
        <taxon>Araneae</taxon>
        <taxon>Araneomorphae</taxon>
        <taxon>Entelegynae</taxon>
        <taxon>Araneoidea</taxon>
        <taxon>Nephilidae</taxon>
        <taxon>Trichonephila</taxon>
        <taxon>Trichonephila inaurata</taxon>
    </lineage>
</organism>
<dbReference type="AlphaFoldDB" id="A0A8X6XVG7"/>
<accession>A0A8X6XVG7</accession>
<reference evidence="1" key="1">
    <citation type="submission" date="2020-08" db="EMBL/GenBank/DDBJ databases">
        <title>Multicomponent nature underlies the extraordinary mechanical properties of spider dragline silk.</title>
        <authorList>
            <person name="Kono N."/>
            <person name="Nakamura H."/>
            <person name="Mori M."/>
            <person name="Yoshida Y."/>
            <person name="Ohtoshi R."/>
            <person name="Malay A.D."/>
            <person name="Moran D.A.P."/>
            <person name="Tomita M."/>
            <person name="Numata K."/>
            <person name="Arakawa K."/>
        </authorList>
    </citation>
    <scope>NUCLEOTIDE SEQUENCE</scope>
</reference>
<evidence type="ECO:0000313" key="1">
    <source>
        <dbReference type="EMBL" id="GFY60725.1"/>
    </source>
</evidence>
<dbReference type="Proteomes" id="UP000886998">
    <property type="component" value="Unassembled WGS sequence"/>
</dbReference>
<gene>
    <name evidence="1" type="ORF">TNIN_121511</name>
</gene>
<proteinExistence type="predicted"/>
<keyword evidence="2" id="KW-1185">Reference proteome</keyword>
<name>A0A8X6XVG7_9ARAC</name>
<evidence type="ECO:0000313" key="2">
    <source>
        <dbReference type="Proteomes" id="UP000886998"/>
    </source>
</evidence>